<feature type="transmembrane region" description="Helical" evidence="1">
    <location>
        <begin position="471"/>
        <end position="493"/>
    </location>
</feature>
<name>A0ABV2SB45_9GAMM</name>
<keyword evidence="4" id="KW-1185">Reference proteome</keyword>
<evidence type="ECO:0000313" key="4">
    <source>
        <dbReference type="Proteomes" id="UP001549366"/>
    </source>
</evidence>
<reference evidence="3 4" key="1">
    <citation type="submission" date="2024-06" db="EMBL/GenBank/DDBJ databases">
        <title>Genomic Encyclopedia of Type Strains, Phase V (KMG-V): Genome sequencing to study the core and pangenomes of soil and plant-associated prokaryotes.</title>
        <authorList>
            <person name="Whitman W."/>
        </authorList>
    </citation>
    <scope>NUCLEOTIDE SEQUENCE [LARGE SCALE GENOMIC DNA]</scope>
    <source>
        <strain evidence="3 4">NE40</strain>
    </source>
</reference>
<dbReference type="InterPro" id="IPR025738">
    <property type="entry name" value="BatD"/>
</dbReference>
<sequence length="612" mass="67770">MFMKRFLKQPMVGLLLLLVLPAAFASSAANDWQLVLEKPEGKMWQGQSAEFLILALNPPAGKMELEIADTADFAVATRSAVRLERNNQPALAFPVRLTPLKAGELTLPVFTLGSHQTGSSESVTVSTPVETDDMSIHVSFDTDSVYLGQTLSVNFEWITSIHPNALQAVNILLPVFEHADILPVEPWDAFVSSDQNAIGLPVGSRRIIARWHRMGGDRFRIHFHYKVQPQKAGVFELPPALLLASADPVLMRNSPQDFRGSRLPAHFDNNFFQAERGVTREPPVRLMTRAEPLRFEVKSLPSEVPENFSGMIGRPDIIVAAEPDEVHQGEPMQLRFEITHPDPEVARLPELHTMTAFTNSFDVPADIGPGTYENGVKIVRQSLFPGNADTTEIPSVIFSYFDPETGHFHNYTTPSIPLTVMPVERFNVSTSALSDDMELRNPVKPDQSGIWSHNWSQELVSQAHEKNRFRALFLFALLVSPPGLIVFGALSTIQEKWKACRGDSAITQLCDELKTGSDPLAPLSAYFYRRIALPPSKLNSQALAVALSQSGISDALNQEVCQWLDQYQQDYASRTNDTQPASARHEALAGLMQRLDKALPGDRVPAAKGVRS</sequence>
<evidence type="ECO:0000256" key="2">
    <source>
        <dbReference type="SAM" id="SignalP"/>
    </source>
</evidence>
<feature type="signal peptide" evidence="2">
    <location>
        <begin position="1"/>
        <end position="25"/>
    </location>
</feature>
<comment type="caution">
    <text evidence="3">The sequence shown here is derived from an EMBL/GenBank/DDBJ whole genome shotgun (WGS) entry which is preliminary data.</text>
</comment>
<feature type="chain" id="PRO_5046121785" description="Protein BatD" evidence="2">
    <location>
        <begin position="26"/>
        <end position="612"/>
    </location>
</feature>
<keyword evidence="1" id="KW-0812">Transmembrane</keyword>
<evidence type="ECO:0000256" key="1">
    <source>
        <dbReference type="SAM" id="Phobius"/>
    </source>
</evidence>
<dbReference type="Proteomes" id="UP001549366">
    <property type="component" value="Unassembled WGS sequence"/>
</dbReference>
<proteinExistence type="predicted"/>
<keyword evidence="1" id="KW-1133">Transmembrane helix</keyword>
<dbReference type="EMBL" id="JBEWTB010000001">
    <property type="protein sequence ID" value="MET4754985.1"/>
    <property type="molecule type" value="Genomic_DNA"/>
</dbReference>
<keyword evidence="1" id="KW-0472">Membrane</keyword>
<organism evidence="3 4">
    <name type="scientific">Endozoicomonas lisbonensis</name>
    <dbReference type="NCBI Taxonomy" id="3120522"/>
    <lineage>
        <taxon>Bacteria</taxon>
        <taxon>Pseudomonadati</taxon>
        <taxon>Pseudomonadota</taxon>
        <taxon>Gammaproteobacteria</taxon>
        <taxon>Oceanospirillales</taxon>
        <taxon>Endozoicomonadaceae</taxon>
        <taxon>Endozoicomonas</taxon>
    </lineage>
</organism>
<evidence type="ECO:0000313" key="3">
    <source>
        <dbReference type="EMBL" id="MET4754985.1"/>
    </source>
</evidence>
<dbReference type="PANTHER" id="PTHR40940:SF2">
    <property type="entry name" value="BATD"/>
    <property type="match status" value="1"/>
</dbReference>
<evidence type="ECO:0008006" key="5">
    <source>
        <dbReference type="Google" id="ProtNLM"/>
    </source>
</evidence>
<protein>
    <recommendedName>
        <fullName evidence="5">Protein BatD</fullName>
    </recommendedName>
</protein>
<accession>A0ABV2SB45</accession>
<dbReference type="PANTHER" id="PTHR40940">
    <property type="entry name" value="PROTEIN BATD-RELATED"/>
    <property type="match status" value="1"/>
</dbReference>
<keyword evidence="2" id="KW-0732">Signal</keyword>
<gene>
    <name evidence="3" type="ORF">V5J35_000177</name>
</gene>